<keyword evidence="4" id="KW-1185">Reference proteome</keyword>
<dbReference type="InterPro" id="IPR012640">
    <property type="entry name" value="Membr_lipoprot_lipid_attach_CS"/>
</dbReference>
<dbReference type="RefSeq" id="WP_067776499.1">
    <property type="nucleotide sequence ID" value="NZ_JACVVN010000002.1"/>
</dbReference>
<dbReference type="OrthoDB" id="200040at2"/>
<keyword evidence="2" id="KW-0732">Signal</keyword>
<organism evidence="3 4">
    <name type="scientific">Akkermansia glycaniphila</name>
    <dbReference type="NCBI Taxonomy" id="1679444"/>
    <lineage>
        <taxon>Bacteria</taxon>
        <taxon>Pseudomonadati</taxon>
        <taxon>Verrucomicrobiota</taxon>
        <taxon>Verrucomicrobiia</taxon>
        <taxon>Verrucomicrobiales</taxon>
        <taxon>Akkermansiaceae</taxon>
        <taxon>Akkermansia</taxon>
    </lineage>
</organism>
<evidence type="ECO:0000313" key="3">
    <source>
        <dbReference type="EMBL" id="SEH76125.1"/>
    </source>
</evidence>
<dbReference type="STRING" id="1679444.PYTT_0522"/>
<reference evidence="4" key="1">
    <citation type="submission" date="2016-09" db="EMBL/GenBank/DDBJ databases">
        <authorList>
            <person name="Koehorst J."/>
        </authorList>
    </citation>
    <scope>NUCLEOTIDE SEQUENCE [LARGE SCALE GENOMIC DNA]</scope>
</reference>
<accession>A0A1H6KQJ1</accession>
<dbReference type="EMBL" id="LT629973">
    <property type="protein sequence ID" value="SEH76125.1"/>
    <property type="molecule type" value="Genomic_DNA"/>
</dbReference>
<evidence type="ECO:0000256" key="2">
    <source>
        <dbReference type="ARBA" id="ARBA00022729"/>
    </source>
</evidence>
<evidence type="ECO:0000256" key="1">
    <source>
        <dbReference type="ARBA" id="ARBA00017922"/>
    </source>
</evidence>
<dbReference type="PROSITE" id="PS51257">
    <property type="entry name" value="PROKAR_LIPOPROTEIN"/>
    <property type="match status" value="1"/>
</dbReference>
<evidence type="ECO:0000313" key="4">
    <source>
        <dbReference type="Proteomes" id="UP000176204"/>
    </source>
</evidence>
<gene>
    <name evidence="3" type="ORF">PYTT_0522</name>
</gene>
<dbReference type="Proteomes" id="UP000176204">
    <property type="component" value="Chromosome I"/>
</dbReference>
<dbReference type="AlphaFoldDB" id="A0A1H6KQJ1"/>
<dbReference type="GO" id="GO:0016020">
    <property type="term" value="C:membrane"/>
    <property type="evidence" value="ECO:0007669"/>
    <property type="project" value="InterPro"/>
</dbReference>
<proteinExistence type="predicted"/>
<dbReference type="GO" id="GO:0009636">
    <property type="term" value="P:response to toxic substance"/>
    <property type="evidence" value="ECO:0007669"/>
    <property type="project" value="InterPro"/>
</dbReference>
<protein>
    <recommendedName>
        <fullName evidence="1">Type IV secretion system putative lipoprotein virB7</fullName>
    </recommendedName>
</protein>
<dbReference type="Pfam" id="PF08139">
    <property type="entry name" value="LPAM_1"/>
    <property type="match status" value="1"/>
</dbReference>
<sequence length="45" mass="4563">MKKILILIGASVALTSCNTVSGVGRDVSTVGDTITEGSQKAKEAL</sequence>
<dbReference type="KEGG" id="agl:PYTT_0522"/>
<name>A0A1H6KQJ1_9BACT</name>